<evidence type="ECO:0000313" key="2">
    <source>
        <dbReference type="EMBL" id="PJJ72830.1"/>
    </source>
</evidence>
<dbReference type="PANTHER" id="PTHR43798">
    <property type="entry name" value="MONOACYLGLYCEROL LIPASE"/>
    <property type="match status" value="1"/>
</dbReference>
<dbReference type="Proteomes" id="UP000228758">
    <property type="component" value="Unassembled WGS sequence"/>
</dbReference>
<dbReference type="AlphaFoldDB" id="A0A2M9CLR2"/>
<evidence type="ECO:0000313" key="3">
    <source>
        <dbReference type="Proteomes" id="UP000228758"/>
    </source>
</evidence>
<dbReference type="GO" id="GO:0003824">
    <property type="term" value="F:catalytic activity"/>
    <property type="evidence" value="ECO:0007669"/>
    <property type="project" value="UniProtKB-ARBA"/>
</dbReference>
<accession>A0A2M9CLR2</accession>
<comment type="caution">
    <text evidence="2">The sequence shown here is derived from an EMBL/GenBank/DDBJ whole genome shotgun (WGS) entry which is preliminary data.</text>
</comment>
<organism evidence="2 3">
    <name type="scientific">Diaminobutyricimonas aerilata</name>
    <dbReference type="NCBI Taxonomy" id="1162967"/>
    <lineage>
        <taxon>Bacteria</taxon>
        <taxon>Bacillati</taxon>
        <taxon>Actinomycetota</taxon>
        <taxon>Actinomycetes</taxon>
        <taxon>Micrococcales</taxon>
        <taxon>Microbacteriaceae</taxon>
        <taxon>Diaminobutyricimonas</taxon>
    </lineage>
</organism>
<dbReference type="EMBL" id="PGFF01000001">
    <property type="protein sequence ID" value="PJJ72830.1"/>
    <property type="molecule type" value="Genomic_DNA"/>
</dbReference>
<name>A0A2M9CLR2_9MICO</name>
<dbReference type="Gene3D" id="3.40.50.1820">
    <property type="entry name" value="alpha/beta hydrolase"/>
    <property type="match status" value="1"/>
</dbReference>
<dbReference type="Pfam" id="PF12697">
    <property type="entry name" value="Abhydrolase_6"/>
    <property type="match status" value="1"/>
</dbReference>
<feature type="domain" description="AB hydrolase-1" evidence="1">
    <location>
        <begin position="59"/>
        <end position="281"/>
    </location>
</feature>
<dbReference type="PANTHER" id="PTHR43798:SF33">
    <property type="entry name" value="HYDROLASE, PUTATIVE (AFU_ORTHOLOGUE AFUA_2G14860)-RELATED"/>
    <property type="match status" value="1"/>
</dbReference>
<protein>
    <submittedName>
        <fullName evidence="2">Pimeloyl-ACP methyl ester carboxylesterase</fullName>
    </submittedName>
</protein>
<evidence type="ECO:0000259" key="1">
    <source>
        <dbReference type="Pfam" id="PF12697"/>
    </source>
</evidence>
<dbReference type="InterPro" id="IPR029058">
    <property type="entry name" value="AB_hydrolase_fold"/>
</dbReference>
<dbReference type="InterPro" id="IPR000073">
    <property type="entry name" value="AB_hydrolase_1"/>
</dbReference>
<sequence>MPKPAVGRFVDEKARDTYITAYRAIEREFWPGETDETVVETSFGPTFLRRSGGGTGRPLVLLHPLAANGMSWHPLAADLGENRTILAVDTIGTAGRSVQTAPVRGRADFARWFDELITGLRLETPHVLGYSNGAWHAASVALHSRRDLASLTLIEPSGVLTRVPLTTLAEFFAVGARPSPKAVARLERLTSPGYAVDPREKHLATLAMRDFRARLPWPKTLTDQDLQRLAVPTHVILAGRSALLRPERAARRASAMIPDAHVTVFDRAGHALPFELREEVVPSVLGFLSRHDGDAR</sequence>
<dbReference type="GO" id="GO:0016020">
    <property type="term" value="C:membrane"/>
    <property type="evidence" value="ECO:0007669"/>
    <property type="project" value="TreeGrafter"/>
</dbReference>
<gene>
    <name evidence="2" type="ORF">CLV46_2407</name>
</gene>
<reference evidence="2 3" key="1">
    <citation type="submission" date="2017-11" db="EMBL/GenBank/DDBJ databases">
        <title>Genomic Encyclopedia of Archaeal and Bacterial Type Strains, Phase II (KMG-II): From Individual Species to Whole Genera.</title>
        <authorList>
            <person name="Goeker M."/>
        </authorList>
    </citation>
    <scope>NUCLEOTIDE SEQUENCE [LARGE SCALE GENOMIC DNA]</scope>
    <source>
        <strain evidence="2 3">DSM 27393</strain>
    </source>
</reference>
<dbReference type="SUPFAM" id="SSF53474">
    <property type="entry name" value="alpha/beta-Hydrolases"/>
    <property type="match status" value="1"/>
</dbReference>
<dbReference type="RefSeq" id="WP_157802312.1">
    <property type="nucleotide sequence ID" value="NZ_PGFF01000001.1"/>
</dbReference>
<proteinExistence type="predicted"/>
<dbReference type="OrthoDB" id="7958481at2"/>
<keyword evidence="3" id="KW-1185">Reference proteome</keyword>
<dbReference type="InterPro" id="IPR050266">
    <property type="entry name" value="AB_hydrolase_sf"/>
</dbReference>